<feature type="domain" description="Protein kinase" evidence="2">
    <location>
        <begin position="9"/>
        <end position="292"/>
    </location>
</feature>
<reference evidence="4" key="1">
    <citation type="journal article" date="2019" name="Int. J. Syst. Evol. Microbiol.">
        <title>The Global Catalogue of Microorganisms (GCM) 10K type strain sequencing project: providing services to taxonomists for standard genome sequencing and annotation.</title>
        <authorList>
            <consortium name="The Broad Institute Genomics Platform"/>
            <consortium name="The Broad Institute Genome Sequencing Center for Infectious Disease"/>
            <person name="Wu L."/>
            <person name="Ma J."/>
        </authorList>
    </citation>
    <scope>NUCLEOTIDE SEQUENCE [LARGE SCALE GENOMIC DNA]</scope>
    <source>
        <strain evidence="4">TBRC 4489</strain>
    </source>
</reference>
<evidence type="ECO:0000259" key="2">
    <source>
        <dbReference type="PROSITE" id="PS50011"/>
    </source>
</evidence>
<proteinExistence type="predicted"/>
<evidence type="ECO:0000256" key="1">
    <source>
        <dbReference type="SAM" id="MobiDB-lite"/>
    </source>
</evidence>
<name>A0ABV8IGP4_9ACTN</name>
<evidence type="ECO:0000313" key="3">
    <source>
        <dbReference type="EMBL" id="MFC4063080.1"/>
    </source>
</evidence>
<gene>
    <name evidence="3" type="ORF">ACFOWE_32785</name>
</gene>
<keyword evidence="4" id="KW-1185">Reference proteome</keyword>
<feature type="region of interest" description="Disordered" evidence="1">
    <location>
        <begin position="203"/>
        <end position="223"/>
    </location>
</feature>
<dbReference type="EMBL" id="JBHSBM010000075">
    <property type="protein sequence ID" value="MFC4063080.1"/>
    <property type="molecule type" value="Genomic_DNA"/>
</dbReference>
<dbReference type="SUPFAM" id="SSF56112">
    <property type="entry name" value="Protein kinase-like (PK-like)"/>
    <property type="match status" value="1"/>
</dbReference>
<dbReference type="InterPro" id="IPR000719">
    <property type="entry name" value="Prot_kinase_dom"/>
</dbReference>
<dbReference type="PROSITE" id="PS50011">
    <property type="entry name" value="PROTEIN_KINASE_DOM"/>
    <property type="match status" value="1"/>
</dbReference>
<protein>
    <recommendedName>
        <fullName evidence="2">Protein kinase domain-containing protein</fullName>
    </recommendedName>
</protein>
<dbReference type="Gene3D" id="1.10.510.10">
    <property type="entry name" value="Transferase(Phosphotransferase) domain 1"/>
    <property type="match status" value="1"/>
</dbReference>
<comment type="caution">
    <text evidence="3">The sequence shown here is derived from an EMBL/GenBank/DDBJ whole genome shotgun (WGS) entry which is preliminary data.</text>
</comment>
<sequence>MRIVRESALGRLTYIAEGAFARVHRVEGYTLPGDPTPLAYKRFTTKIRQQARTAEAVVRFRDTLPDADRADLDAYSVWPRALVTSRMGRVCGLLMPLIPQDFFCELNDPKTGNRTSRPREMDWLISTTAQRAAAQIDLADVERSERLMLLAQLVYFIGRLHKHGWVFGDISFRNAAFALDPPRLLLLDCDGAAPLTDLYRRQASTPHWEPPECSPQSPRRRQLQDDVTDVYKLGLAILRCLAPGKGAGSSRSAGRFTSDAIDDAGRDLVERALSPDRSVRPTAKDLYVHLSRSVASRVKTSHLSFARLASPCVIRGQDAVIEWEIENATEAVISYGNGSRTTVDLTAHPRRHAFRPDASGPVSVEVRNKYGGLRVDLGSLTLFELPGFHFDPGELPRPKTPRLEAFQAPIMSAVLKGRPRIATGGEVVEMPRLRAFEFIGSLVPADRASVFAPGFNGIVADTVRTVRDSLEQAGGELKTAIRRIHEDRLGRLERERTGP</sequence>
<accession>A0ABV8IGP4</accession>
<dbReference type="InterPro" id="IPR011009">
    <property type="entry name" value="Kinase-like_dom_sf"/>
</dbReference>
<dbReference type="RefSeq" id="WP_377294760.1">
    <property type="nucleotide sequence ID" value="NZ_JBHSBM010000075.1"/>
</dbReference>
<evidence type="ECO:0000313" key="4">
    <source>
        <dbReference type="Proteomes" id="UP001595850"/>
    </source>
</evidence>
<dbReference type="Proteomes" id="UP001595850">
    <property type="component" value="Unassembled WGS sequence"/>
</dbReference>
<organism evidence="3 4">
    <name type="scientific">Planomonospora corallina</name>
    <dbReference type="NCBI Taxonomy" id="1806052"/>
    <lineage>
        <taxon>Bacteria</taxon>
        <taxon>Bacillati</taxon>
        <taxon>Actinomycetota</taxon>
        <taxon>Actinomycetes</taxon>
        <taxon>Streptosporangiales</taxon>
        <taxon>Streptosporangiaceae</taxon>
        <taxon>Planomonospora</taxon>
    </lineage>
</organism>